<evidence type="ECO:0000313" key="4">
    <source>
        <dbReference type="Proteomes" id="UP000823823"/>
    </source>
</evidence>
<keyword evidence="2" id="KW-1133">Transmembrane helix</keyword>
<name>A0A9D2RPK0_9MICO</name>
<dbReference type="Proteomes" id="UP000823823">
    <property type="component" value="Unassembled WGS sequence"/>
</dbReference>
<evidence type="ECO:0000313" key="3">
    <source>
        <dbReference type="EMBL" id="HJB10686.1"/>
    </source>
</evidence>
<feature type="transmembrane region" description="Helical" evidence="2">
    <location>
        <begin position="24"/>
        <end position="50"/>
    </location>
</feature>
<dbReference type="AlphaFoldDB" id="A0A9D2RPK0"/>
<keyword evidence="2" id="KW-0812">Transmembrane</keyword>
<proteinExistence type="predicted"/>
<organism evidence="3 4">
    <name type="scientific">Candidatus Brachybacterium merdavium</name>
    <dbReference type="NCBI Taxonomy" id="2838513"/>
    <lineage>
        <taxon>Bacteria</taxon>
        <taxon>Bacillati</taxon>
        <taxon>Actinomycetota</taxon>
        <taxon>Actinomycetes</taxon>
        <taxon>Micrococcales</taxon>
        <taxon>Dermabacteraceae</taxon>
        <taxon>Brachybacterium</taxon>
    </lineage>
</organism>
<comment type="caution">
    <text evidence="3">The sequence shown here is derived from an EMBL/GenBank/DDBJ whole genome shotgun (WGS) entry which is preliminary data.</text>
</comment>
<feature type="region of interest" description="Disordered" evidence="1">
    <location>
        <begin position="55"/>
        <end position="78"/>
    </location>
</feature>
<evidence type="ECO:0000256" key="2">
    <source>
        <dbReference type="SAM" id="Phobius"/>
    </source>
</evidence>
<evidence type="ECO:0000256" key="1">
    <source>
        <dbReference type="SAM" id="MobiDB-lite"/>
    </source>
</evidence>
<reference evidence="3" key="1">
    <citation type="journal article" date="2021" name="PeerJ">
        <title>Extensive microbial diversity within the chicken gut microbiome revealed by metagenomics and culture.</title>
        <authorList>
            <person name="Gilroy R."/>
            <person name="Ravi A."/>
            <person name="Getino M."/>
            <person name="Pursley I."/>
            <person name="Horton D.L."/>
            <person name="Alikhan N.F."/>
            <person name="Baker D."/>
            <person name="Gharbi K."/>
            <person name="Hall N."/>
            <person name="Watson M."/>
            <person name="Adriaenssens E.M."/>
            <person name="Foster-Nyarko E."/>
            <person name="Jarju S."/>
            <person name="Secka A."/>
            <person name="Antonio M."/>
            <person name="Oren A."/>
            <person name="Chaudhuri R.R."/>
            <person name="La Ragione R."/>
            <person name="Hildebrand F."/>
            <person name="Pallen M.J."/>
        </authorList>
    </citation>
    <scope>NUCLEOTIDE SEQUENCE</scope>
    <source>
        <strain evidence="3">ChiHjej13B12-24818</strain>
    </source>
</reference>
<gene>
    <name evidence="3" type="ORF">H9786_09195</name>
</gene>
<protein>
    <submittedName>
        <fullName evidence="3">Uncharacterized protein</fullName>
    </submittedName>
</protein>
<accession>A0A9D2RPK0</accession>
<sequence>MSSPPRGRSSWRARGGRLSRSRTVLGVPSPVILIAVVLSVLLGILLAFALQTSTTSSTGMGSTSVEGSSGPGRNASGLSVITESTLGPEVQRLVDSGTIQPMANFDAAQCLSEQGSQDSLLIMEEVAWGPEQTPAWLLIHGPMDRETLRASGGTVSTTVVLPTCGTADEKGADPADSRLWSGRVMIGGV</sequence>
<dbReference type="EMBL" id="DWZH01000068">
    <property type="protein sequence ID" value="HJB10686.1"/>
    <property type="molecule type" value="Genomic_DNA"/>
</dbReference>
<keyword evidence="2" id="KW-0472">Membrane</keyword>
<reference evidence="3" key="2">
    <citation type="submission" date="2021-04" db="EMBL/GenBank/DDBJ databases">
        <authorList>
            <person name="Gilroy R."/>
        </authorList>
    </citation>
    <scope>NUCLEOTIDE SEQUENCE</scope>
    <source>
        <strain evidence="3">ChiHjej13B12-24818</strain>
    </source>
</reference>
<feature type="compositionally biased region" description="Low complexity" evidence="1">
    <location>
        <begin position="55"/>
        <end position="68"/>
    </location>
</feature>